<dbReference type="PANTHER" id="PTHR34387:SF2">
    <property type="entry name" value="SLR1258 PROTEIN"/>
    <property type="match status" value="1"/>
</dbReference>
<feature type="signal peptide" evidence="1">
    <location>
        <begin position="1"/>
        <end position="19"/>
    </location>
</feature>
<proteinExistence type="predicted"/>
<dbReference type="PANTHER" id="PTHR34387">
    <property type="entry name" value="SLR1258 PROTEIN"/>
    <property type="match status" value="1"/>
</dbReference>
<organism evidence="2 3">
    <name type="scientific">Hymenobacter mellowenesis</name>
    <dbReference type="NCBI Taxonomy" id="3063995"/>
    <lineage>
        <taxon>Bacteria</taxon>
        <taxon>Pseudomonadati</taxon>
        <taxon>Bacteroidota</taxon>
        <taxon>Cytophagia</taxon>
        <taxon>Cytophagales</taxon>
        <taxon>Hymenobacteraceae</taxon>
        <taxon>Hymenobacter</taxon>
    </lineage>
</organism>
<dbReference type="Pfam" id="PF04402">
    <property type="entry name" value="SIMPL"/>
    <property type="match status" value="1"/>
</dbReference>
<comment type="caution">
    <text evidence="2">The sequence shown here is derived from an EMBL/GenBank/DDBJ whole genome shotgun (WGS) entry which is preliminary data.</text>
</comment>
<name>A0ABT9ABC3_9BACT</name>
<keyword evidence="3" id="KW-1185">Reference proteome</keyword>
<dbReference type="Gene3D" id="3.30.110.170">
    <property type="entry name" value="Protein of unknown function (DUF541), domain 1"/>
    <property type="match status" value="1"/>
</dbReference>
<evidence type="ECO:0000313" key="2">
    <source>
        <dbReference type="EMBL" id="MDO7846843.1"/>
    </source>
</evidence>
<gene>
    <name evidence="2" type="ORF">Q5H92_10785</name>
</gene>
<feature type="chain" id="PRO_5047217796" evidence="1">
    <location>
        <begin position="20"/>
        <end position="236"/>
    </location>
</feature>
<dbReference type="RefSeq" id="WP_305011528.1">
    <property type="nucleotide sequence ID" value="NZ_JAUQSX010000005.1"/>
</dbReference>
<dbReference type="Proteomes" id="UP001167796">
    <property type="component" value="Unassembled WGS sequence"/>
</dbReference>
<evidence type="ECO:0000313" key="3">
    <source>
        <dbReference type="Proteomes" id="UP001167796"/>
    </source>
</evidence>
<accession>A0ABT9ABC3</accession>
<dbReference type="InterPro" id="IPR007497">
    <property type="entry name" value="SIMPL/DUF541"/>
</dbReference>
<reference evidence="2" key="1">
    <citation type="submission" date="2023-07" db="EMBL/GenBank/DDBJ databases">
        <authorList>
            <person name="Kim M.K."/>
        </authorList>
    </citation>
    <scope>NUCLEOTIDE SEQUENCE</scope>
    <source>
        <strain evidence="2">M29</strain>
    </source>
</reference>
<dbReference type="EMBL" id="JAUQSX010000005">
    <property type="protein sequence ID" value="MDO7846843.1"/>
    <property type="molecule type" value="Genomic_DNA"/>
</dbReference>
<dbReference type="Gene3D" id="3.30.70.2970">
    <property type="entry name" value="Protein of unknown function (DUF541), domain 2"/>
    <property type="match status" value="1"/>
</dbReference>
<evidence type="ECO:0000256" key="1">
    <source>
        <dbReference type="SAM" id="SignalP"/>
    </source>
</evidence>
<dbReference type="InterPro" id="IPR052022">
    <property type="entry name" value="26kDa_periplasmic_antigen"/>
</dbReference>
<sequence length="236" mass="26150">MRYYFLFLLPLTRFAAAQAPIPQPLPHTVLVRGTAEQELEPEKLDLLITYRFSDNVKENGRNQEQEQALQQVLKQAGIAPEKLVLEDLSASGYGGLSKVNNATVALTKTYRLTLERPQLLNTLLPQLVQAGADNVHLVHLQNTRLETVKAELITQAVSNARQKATVAAKATGQQLGAVLSLVEVIPDSPRPEWLQSRYKLMSLAGVSSQGTTAEDERPTLRKINVKAVYDLVFEIK</sequence>
<keyword evidence="1" id="KW-0732">Signal</keyword>
<protein>
    <submittedName>
        <fullName evidence="2">SIMPL domain-containing protein</fullName>
    </submittedName>
</protein>